<keyword evidence="2" id="KW-1185">Reference proteome</keyword>
<dbReference type="Gene3D" id="2.60.40.420">
    <property type="entry name" value="Cupredoxins - blue copper proteins"/>
    <property type="match status" value="2"/>
</dbReference>
<dbReference type="Proteomes" id="UP000176998">
    <property type="component" value="Unassembled WGS sequence"/>
</dbReference>
<accession>A0A1G4AVF9</accession>
<reference evidence="1 2" key="1">
    <citation type="submission" date="2016-09" db="EMBL/GenBank/DDBJ databases">
        <authorList>
            <person name="Capua I."/>
            <person name="De Benedictis P."/>
            <person name="Joannis T."/>
            <person name="Lombin L.H."/>
            <person name="Cattoli G."/>
        </authorList>
    </citation>
    <scope>NUCLEOTIDE SEQUENCE [LARGE SCALE GENOMIC DNA]</scope>
    <source>
        <strain evidence="1 2">IMI 309357</strain>
    </source>
</reference>
<organism evidence="1 2">
    <name type="scientific">Colletotrichum orchidophilum</name>
    <dbReference type="NCBI Taxonomy" id="1209926"/>
    <lineage>
        <taxon>Eukaryota</taxon>
        <taxon>Fungi</taxon>
        <taxon>Dikarya</taxon>
        <taxon>Ascomycota</taxon>
        <taxon>Pezizomycotina</taxon>
        <taxon>Sordariomycetes</taxon>
        <taxon>Hypocreomycetidae</taxon>
        <taxon>Glomerellales</taxon>
        <taxon>Glomerellaceae</taxon>
        <taxon>Colletotrichum</taxon>
    </lineage>
</organism>
<evidence type="ECO:0000313" key="1">
    <source>
        <dbReference type="EMBL" id="OHE93134.1"/>
    </source>
</evidence>
<dbReference type="STRING" id="1209926.A0A1G4AVF9"/>
<dbReference type="SUPFAM" id="SSF49503">
    <property type="entry name" value="Cupredoxins"/>
    <property type="match status" value="1"/>
</dbReference>
<dbReference type="AlphaFoldDB" id="A0A1G4AVF9"/>
<name>A0A1G4AVF9_9PEZI</name>
<dbReference type="EMBL" id="MJBS01000127">
    <property type="protein sequence ID" value="OHE93134.1"/>
    <property type="molecule type" value="Genomic_DNA"/>
</dbReference>
<comment type="caution">
    <text evidence="1">The sequence shown here is derived from an EMBL/GenBank/DDBJ whole genome shotgun (WGS) entry which is preliminary data.</text>
</comment>
<evidence type="ECO:0000313" key="2">
    <source>
        <dbReference type="Proteomes" id="UP000176998"/>
    </source>
</evidence>
<dbReference type="RefSeq" id="XP_022470300.1">
    <property type="nucleotide sequence ID" value="XM_022623169.1"/>
</dbReference>
<sequence length="75" mass="8313">MLHCHNLIQEGSGMTAAFNITILSEFGYNEIKSTDLMEERWRAKGYVMADLRTRAGTFSDSALENVVQSMAAADP</sequence>
<proteinExistence type="predicted"/>
<dbReference type="OrthoDB" id="262547at2759"/>
<dbReference type="InterPro" id="IPR008972">
    <property type="entry name" value="Cupredoxin"/>
</dbReference>
<gene>
    <name evidence="1" type="ORF">CORC01_11546</name>
</gene>
<dbReference type="GeneID" id="34564679"/>
<protein>
    <submittedName>
        <fullName evidence="1">Multicopper oxidase</fullName>
    </submittedName>
</protein>